<evidence type="ECO:0000313" key="2">
    <source>
        <dbReference type="EMBL" id="MBB6058173.1"/>
    </source>
</evidence>
<keyword evidence="1" id="KW-0732">Signal</keyword>
<proteinExistence type="predicted"/>
<gene>
    <name evidence="2" type="ORF">HNQ93_001003</name>
</gene>
<evidence type="ECO:0000313" key="3">
    <source>
        <dbReference type="Proteomes" id="UP000532746"/>
    </source>
</evidence>
<sequence length="163" mass="18931">MKTTFKLFFSLLIYLLASEANAQYISLNELISFRSKDFEELNTILLQKGWRFTEASKETDEEYAVVSWGYRVNSYTTAASAFINLRSAEGYLPSISYQTVDKQYYLLYKKQINAYHMRKIDTVIDDDGQVITRYEGQSYIVKISVGTDELNSIPVYIFNVSRK</sequence>
<protein>
    <submittedName>
        <fullName evidence="2">Uncharacterized protein</fullName>
    </submittedName>
</protein>
<accession>A0A7W9SZZ3</accession>
<name>A0A7W9SZZ3_9BACT</name>
<feature type="signal peptide" evidence="1">
    <location>
        <begin position="1"/>
        <end position="22"/>
    </location>
</feature>
<evidence type="ECO:0000256" key="1">
    <source>
        <dbReference type="SAM" id="SignalP"/>
    </source>
</evidence>
<reference evidence="2 3" key="1">
    <citation type="submission" date="2020-08" db="EMBL/GenBank/DDBJ databases">
        <title>Genomic Encyclopedia of Type Strains, Phase IV (KMG-IV): sequencing the most valuable type-strain genomes for metagenomic binning, comparative biology and taxonomic classification.</title>
        <authorList>
            <person name="Goeker M."/>
        </authorList>
    </citation>
    <scope>NUCLEOTIDE SEQUENCE [LARGE SCALE GENOMIC DNA]</scope>
    <source>
        <strain evidence="2 3">DSM 26718</strain>
    </source>
</reference>
<dbReference type="RefSeq" id="WP_183401673.1">
    <property type="nucleotide sequence ID" value="NZ_JACHGG010000001.1"/>
</dbReference>
<feature type="chain" id="PRO_5031112920" evidence="1">
    <location>
        <begin position="23"/>
        <end position="163"/>
    </location>
</feature>
<dbReference type="Proteomes" id="UP000532746">
    <property type="component" value="Unassembled WGS sequence"/>
</dbReference>
<dbReference type="AlphaFoldDB" id="A0A7W9SZZ3"/>
<dbReference type="EMBL" id="JACHGG010000001">
    <property type="protein sequence ID" value="MBB6058173.1"/>
    <property type="molecule type" value="Genomic_DNA"/>
</dbReference>
<organism evidence="2 3">
    <name type="scientific">Hymenobacter luteus</name>
    <dbReference type="NCBI Taxonomy" id="1411122"/>
    <lineage>
        <taxon>Bacteria</taxon>
        <taxon>Pseudomonadati</taxon>
        <taxon>Bacteroidota</taxon>
        <taxon>Cytophagia</taxon>
        <taxon>Cytophagales</taxon>
        <taxon>Hymenobacteraceae</taxon>
        <taxon>Hymenobacter</taxon>
    </lineage>
</organism>
<comment type="caution">
    <text evidence="2">The sequence shown here is derived from an EMBL/GenBank/DDBJ whole genome shotgun (WGS) entry which is preliminary data.</text>
</comment>
<keyword evidence="3" id="KW-1185">Reference proteome</keyword>